<feature type="domain" description="DUF4954" evidence="2">
    <location>
        <begin position="42"/>
        <end position="480"/>
    </location>
</feature>
<name>F5Y9H7_LEAAZ</name>
<accession>F5Y9H7</accession>
<dbReference type="Gene3D" id="2.160.10.10">
    <property type="entry name" value="Hexapeptide repeat proteins"/>
    <property type="match status" value="1"/>
</dbReference>
<protein>
    <recommendedName>
        <fullName evidence="6">DUF4954 domain-containing protein</fullName>
    </recommendedName>
</protein>
<feature type="domain" description="DUF6819" evidence="3">
    <location>
        <begin position="588"/>
        <end position="737"/>
    </location>
</feature>
<dbReference type="InParanoid" id="F5Y9H7"/>
<dbReference type="eggNOG" id="COG1208">
    <property type="taxonomic scope" value="Bacteria"/>
</dbReference>
<evidence type="ECO:0008006" key="6">
    <source>
        <dbReference type="Google" id="ProtNLM"/>
    </source>
</evidence>
<dbReference type="KEGG" id="taz:TREAZ_0863"/>
<proteinExistence type="predicted"/>
<keyword evidence="5" id="KW-1185">Reference proteome</keyword>
<dbReference type="HOGENOM" id="CLU_382600_0_0_12"/>
<dbReference type="InterPro" id="IPR032533">
    <property type="entry name" value="DUF4954"/>
</dbReference>
<reference evidence="5" key="1">
    <citation type="submission" date="2009-12" db="EMBL/GenBank/DDBJ databases">
        <title>Complete sequence of Treponema azotonutricium strain ZAS-9.</title>
        <authorList>
            <person name="Tetu S.G."/>
            <person name="Matson E."/>
            <person name="Ren Q."/>
            <person name="Seshadri R."/>
            <person name="Elbourne L."/>
            <person name="Hassan K.A."/>
            <person name="Durkin A."/>
            <person name="Radune D."/>
            <person name="Mohamoud Y."/>
            <person name="Shay R."/>
            <person name="Jin S."/>
            <person name="Zhang X."/>
            <person name="Lucey K."/>
            <person name="Ballor N.R."/>
            <person name="Ottesen E."/>
            <person name="Rosenthal R."/>
            <person name="Allen A."/>
            <person name="Leadbetter J.R."/>
            <person name="Paulsen I.T."/>
        </authorList>
    </citation>
    <scope>NUCLEOTIDE SEQUENCE [LARGE SCALE GENOMIC DNA]</scope>
    <source>
        <strain evidence="5">ATCC BAA-888 / DSM 13862 / ZAS-9</strain>
    </source>
</reference>
<dbReference type="OrthoDB" id="9808076at2"/>
<dbReference type="EMBL" id="CP001841">
    <property type="protein sequence ID" value="AEF80917.1"/>
    <property type="molecule type" value="Genomic_DNA"/>
</dbReference>
<dbReference type="STRING" id="545695.TREAZ_0863"/>
<evidence type="ECO:0000256" key="1">
    <source>
        <dbReference type="SAM" id="MobiDB-lite"/>
    </source>
</evidence>
<evidence type="ECO:0000259" key="3">
    <source>
        <dbReference type="Pfam" id="PF20683"/>
    </source>
</evidence>
<dbReference type="Proteomes" id="UP000009222">
    <property type="component" value="Chromosome"/>
</dbReference>
<evidence type="ECO:0000259" key="2">
    <source>
        <dbReference type="Pfam" id="PF16314"/>
    </source>
</evidence>
<feature type="region of interest" description="Disordered" evidence="1">
    <location>
        <begin position="494"/>
        <end position="536"/>
    </location>
</feature>
<dbReference type="Pfam" id="PF16314">
    <property type="entry name" value="DUF4954"/>
    <property type="match status" value="1"/>
</dbReference>
<gene>
    <name evidence="4" type="ordered locus">TREAZ_0863</name>
</gene>
<evidence type="ECO:0000313" key="5">
    <source>
        <dbReference type="Proteomes" id="UP000009222"/>
    </source>
</evidence>
<feature type="compositionally biased region" description="Acidic residues" evidence="1">
    <location>
        <begin position="512"/>
        <end position="522"/>
    </location>
</feature>
<dbReference type="RefSeq" id="WP_015711117.1">
    <property type="nucleotide sequence ID" value="NC_015577.1"/>
</dbReference>
<dbReference type="Pfam" id="PF20683">
    <property type="entry name" value="DUF6819"/>
    <property type="match status" value="1"/>
</dbReference>
<reference evidence="4 5" key="2">
    <citation type="journal article" date="2011" name="ISME J.">
        <title>RNA-seq reveals cooperative metabolic interactions between two termite-gut spirochete species in co-culture.</title>
        <authorList>
            <person name="Rosenthal A.Z."/>
            <person name="Matson E.G."/>
            <person name="Eldar A."/>
            <person name="Leadbetter J.R."/>
        </authorList>
    </citation>
    <scope>NUCLEOTIDE SEQUENCE [LARGE SCALE GENOMIC DNA]</scope>
    <source>
        <strain evidence="5">ATCC BAA-888 / DSM 13862 / ZAS-9</strain>
    </source>
</reference>
<dbReference type="AlphaFoldDB" id="F5Y9H7"/>
<evidence type="ECO:0000313" key="4">
    <source>
        <dbReference type="EMBL" id="AEF80917.1"/>
    </source>
</evidence>
<dbReference type="InterPro" id="IPR049208">
    <property type="entry name" value="DUF6819"/>
</dbReference>
<sequence length="751" mass="84863">MIETNILPPERYGYDFIPPRYIPQGKDEYWIRNQQTGGSKAWRNLKPHELEILIKNQNYCSDWDNFLVTDPFEPALIRNSAFYGLIRFGMLKNTLLRRHDFCLPAGVRNSTIISCDIGDNAVIQDCTYISHYIIGDEVILSRIDEMETTNHAKFGNGILKEGEDEDVRIWIDVMNEAGGRSILPFADMLPSDAFFWAAYRDDIQFTEKLKTITQEQYGGFRGNYGVIGSGSVIKSTRIIKDMQVGEFAYIKGANKLKNISILSSEDEPSQIGEGVEMVNGIVGYGSHAFYGSKAVRFVMGRNCNLKYGARLIHSVLGDNSTVSCCEILNNLIFPVHEQHHNNSFLIASLIQGMSNMAAGATIGSNHNSRANDGEIRAGRGFWPGLAVTLKHSSRFASFVLIAKGDYPYELNITLPFSLVNNNIKLDRLEVMPAYFWMYNLYALERNSWKAAARDKRMIKEQHIEMDYLAPDTAEEIIAALAQIEAWMSDAGVPAPNISADHAPNPAGSNSAENEDPEYEVPAEDSQKDPALPARGLERRHRGQVILKPRKAWTAYRQMLRYYAIGTLAEAFKTRRDSGWASFCSEMDKPLLNTKPGRIAEWVNMGGQIAPTFRVDELRSRIREGKISNWNSIHAAYDEMAAAYAEDKARHAWEVYRYLCKAESSEAHPLKDFEAFKKELETLIQTRVWIAEQVYASRAKDFNDPFRAITYRNKKEMEQVVGSAGDNSFVKLVQEKTAAFAEEITGLLCRNQ</sequence>
<organism evidence="4 5">
    <name type="scientific">Leadbettera azotonutricia (strain ATCC BAA-888 / DSM 13862 / ZAS-9)</name>
    <name type="common">Treponema azotonutricium</name>
    <dbReference type="NCBI Taxonomy" id="545695"/>
    <lineage>
        <taxon>Bacteria</taxon>
        <taxon>Pseudomonadati</taxon>
        <taxon>Spirochaetota</taxon>
        <taxon>Spirochaetia</taxon>
        <taxon>Spirochaetales</taxon>
        <taxon>Breznakiellaceae</taxon>
        <taxon>Leadbettera</taxon>
    </lineage>
</organism>